<sequence length="78" mass="8819">MMIWEKGGIGIKARSRQLGYRAFSAYVLRVLCGLGYKEICGNIYNMTISGCARLCNRGYELVKNEERYLSLFEGLISA</sequence>
<keyword evidence="2" id="KW-1185">Reference proteome</keyword>
<accession>A0A369B6X8</accession>
<reference evidence="1 2" key="1">
    <citation type="submission" date="2018-07" db="EMBL/GenBank/DDBJ databases">
        <title>Genomic Encyclopedia of Type Strains, Phase IV (KMG-IV): sequencing the most valuable type-strain genomes for metagenomic binning, comparative biology and taxonomic classification.</title>
        <authorList>
            <person name="Goeker M."/>
        </authorList>
    </citation>
    <scope>NUCLEOTIDE SEQUENCE [LARGE SCALE GENOMIC DNA]</scope>
    <source>
        <strain evidence="1 2">DSM 27016</strain>
    </source>
</reference>
<comment type="caution">
    <text evidence="1">The sequence shown here is derived from an EMBL/GenBank/DDBJ whole genome shotgun (WGS) entry which is preliminary data.</text>
</comment>
<name>A0A369B6X8_9FIRM</name>
<dbReference type="OrthoDB" id="9776077at2"/>
<gene>
    <name evidence="1" type="ORF">DFR58_111113</name>
</gene>
<evidence type="ECO:0000313" key="1">
    <source>
        <dbReference type="EMBL" id="RCX16368.1"/>
    </source>
</evidence>
<protein>
    <submittedName>
        <fullName evidence="1">Uncharacterized protein</fullName>
    </submittedName>
</protein>
<dbReference type="AlphaFoldDB" id="A0A369B6X8"/>
<dbReference type="Proteomes" id="UP000253034">
    <property type="component" value="Unassembled WGS sequence"/>
</dbReference>
<dbReference type="RefSeq" id="WP_147273171.1">
    <property type="nucleotide sequence ID" value="NZ_QPJT01000011.1"/>
</dbReference>
<dbReference type="EMBL" id="QPJT01000011">
    <property type="protein sequence ID" value="RCX16368.1"/>
    <property type="molecule type" value="Genomic_DNA"/>
</dbReference>
<organism evidence="1 2">
    <name type="scientific">Anaerobacterium chartisolvens</name>
    <dbReference type="NCBI Taxonomy" id="1297424"/>
    <lineage>
        <taxon>Bacteria</taxon>
        <taxon>Bacillati</taxon>
        <taxon>Bacillota</taxon>
        <taxon>Clostridia</taxon>
        <taxon>Eubacteriales</taxon>
        <taxon>Oscillospiraceae</taxon>
        <taxon>Anaerobacterium</taxon>
    </lineage>
</organism>
<evidence type="ECO:0000313" key="2">
    <source>
        <dbReference type="Proteomes" id="UP000253034"/>
    </source>
</evidence>
<proteinExistence type="predicted"/>